<dbReference type="EMBL" id="NHOC01000011">
    <property type="protein sequence ID" value="OUM19622.1"/>
    <property type="molecule type" value="Genomic_DNA"/>
</dbReference>
<evidence type="ECO:0000313" key="6">
    <source>
        <dbReference type="Proteomes" id="UP000194903"/>
    </source>
</evidence>
<dbReference type="Pfam" id="PF07883">
    <property type="entry name" value="Cupin_2"/>
    <property type="match status" value="1"/>
</dbReference>
<keyword evidence="2" id="KW-0238">DNA-binding</keyword>
<gene>
    <name evidence="5" type="ORF">CBW42_11885</name>
</gene>
<dbReference type="PROSITE" id="PS00041">
    <property type="entry name" value="HTH_ARAC_FAMILY_1"/>
    <property type="match status" value="1"/>
</dbReference>
<keyword evidence="3" id="KW-0804">Transcription</keyword>
<dbReference type="SUPFAM" id="SSF51182">
    <property type="entry name" value="RmlC-like cupins"/>
    <property type="match status" value="1"/>
</dbReference>
<dbReference type="SUPFAM" id="SSF46689">
    <property type="entry name" value="Homeodomain-like"/>
    <property type="match status" value="2"/>
</dbReference>
<dbReference type="SMART" id="SM00342">
    <property type="entry name" value="HTH_ARAC"/>
    <property type="match status" value="1"/>
</dbReference>
<dbReference type="InterPro" id="IPR018062">
    <property type="entry name" value="HTH_AraC-typ_CS"/>
</dbReference>
<dbReference type="PANTHER" id="PTHR43280">
    <property type="entry name" value="ARAC-FAMILY TRANSCRIPTIONAL REGULATOR"/>
    <property type="match status" value="1"/>
</dbReference>
<keyword evidence="6" id="KW-1185">Reference proteome</keyword>
<dbReference type="PROSITE" id="PS01124">
    <property type="entry name" value="HTH_ARAC_FAMILY_2"/>
    <property type="match status" value="1"/>
</dbReference>
<dbReference type="GO" id="GO:0003700">
    <property type="term" value="F:DNA-binding transcription factor activity"/>
    <property type="evidence" value="ECO:0007669"/>
    <property type="project" value="InterPro"/>
</dbReference>
<dbReference type="InterPro" id="IPR009057">
    <property type="entry name" value="Homeodomain-like_sf"/>
</dbReference>
<dbReference type="PRINTS" id="PR00032">
    <property type="entry name" value="HTHARAC"/>
</dbReference>
<dbReference type="Pfam" id="PF12833">
    <property type="entry name" value="HTH_18"/>
    <property type="match status" value="1"/>
</dbReference>
<dbReference type="GO" id="GO:0043565">
    <property type="term" value="F:sequence-specific DNA binding"/>
    <property type="evidence" value="ECO:0007669"/>
    <property type="project" value="InterPro"/>
</dbReference>
<evidence type="ECO:0000256" key="3">
    <source>
        <dbReference type="ARBA" id="ARBA00023163"/>
    </source>
</evidence>
<reference evidence="5 6" key="1">
    <citation type="submission" date="2017-05" db="EMBL/GenBank/DDBJ databases">
        <title>Butyricicoccus porcorum sp. nov. a butyrate-producing bacterium from the swine intestinal tract.</title>
        <authorList>
            <person name="Trachsel J."/>
            <person name="Humphrey S."/>
            <person name="Allen H.K."/>
        </authorList>
    </citation>
    <scope>NUCLEOTIDE SEQUENCE [LARGE SCALE GENOMIC DNA]</scope>
    <source>
        <strain evidence="5">BB10</strain>
    </source>
</reference>
<evidence type="ECO:0000313" key="5">
    <source>
        <dbReference type="EMBL" id="OUM19622.1"/>
    </source>
</evidence>
<evidence type="ECO:0000256" key="2">
    <source>
        <dbReference type="ARBA" id="ARBA00023125"/>
    </source>
</evidence>
<dbReference type="AlphaFoldDB" id="A0A252F1M1"/>
<dbReference type="Gene3D" id="1.10.10.60">
    <property type="entry name" value="Homeodomain-like"/>
    <property type="match status" value="2"/>
</dbReference>
<dbReference type="InterPro" id="IPR011051">
    <property type="entry name" value="RmlC_Cupin_sf"/>
</dbReference>
<accession>A0A252F1M1</accession>
<sequence>MQMELIQNVTNDGEWLIATDDTMREIRSHGTGDFPFQCYSELFDWRYNIGDIGWHWHRELEFVLVQEGAIEYQAGDRVVSLKKGDCAMINSGVIHHGGMHNAGEKWCRFINFLFLPELVAPGNSAIYRKYVEPALDSGADVIVFNRDIPWRKRICEWLENLWNICRTAESMPELQIHINVCNLWLELAAHVNEYREQPKTDRNIVMQARLRKMMQFVWENYTERISADDIAGAANISQSAALRCFRAGTNMSPVEYLNDYRLRCAKEKLLTTHSMISEIALSVGFESVGYFNRLFKREFGMTPRQFIQQETSCKK</sequence>
<dbReference type="Proteomes" id="UP000194903">
    <property type="component" value="Unassembled WGS sequence"/>
</dbReference>
<comment type="caution">
    <text evidence="5">The sequence shown here is derived from an EMBL/GenBank/DDBJ whole genome shotgun (WGS) entry which is preliminary data.</text>
</comment>
<dbReference type="InterPro" id="IPR018060">
    <property type="entry name" value="HTH_AraC"/>
</dbReference>
<dbReference type="CDD" id="cd02209">
    <property type="entry name" value="cupin_XRE_C"/>
    <property type="match status" value="1"/>
</dbReference>
<organism evidence="5 6">
    <name type="scientific">Butyricicoccus porcorum</name>
    <dbReference type="NCBI Taxonomy" id="1945634"/>
    <lineage>
        <taxon>Bacteria</taxon>
        <taxon>Bacillati</taxon>
        <taxon>Bacillota</taxon>
        <taxon>Clostridia</taxon>
        <taxon>Eubacteriales</taxon>
        <taxon>Butyricicoccaceae</taxon>
        <taxon>Butyricicoccus</taxon>
    </lineage>
</organism>
<proteinExistence type="predicted"/>
<dbReference type="Gene3D" id="2.60.120.10">
    <property type="entry name" value="Jelly Rolls"/>
    <property type="match status" value="1"/>
</dbReference>
<evidence type="ECO:0000259" key="4">
    <source>
        <dbReference type="PROSITE" id="PS01124"/>
    </source>
</evidence>
<dbReference type="PANTHER" id="PTHR43280:SF2">
    <property type="entry name" value="HTH-TYPE TRANSCRIPTIONAL REGULATOR EXSA"/>
    <property type="match status" value="1"/>
</dbReference>
<name>A0A252F1M1_9FIRM</name>
<keyword evidence="1" id="KW-0805">Transcription regulation</keyword>
<dbReference type="OrthoDB" id="9778008at2"/>
<evidence type="ECO:0000256" key="1">
    <source>
        <dbReference type="ARBA" id="ARBA00023015"/>
    </source>
</evidence>
<dbReference type="RefSeq" id="WP_087021818.1">
    <property type="nucleotide sequence ID" value="NZ_CP178353.1"/>
</dbReference>
<protein>
    <recommendedName>
        <fullName evidence="4">HTH araC/xylS-type domain-containing protein</fullName>
    </recommendedName>
</protein>
<dbReference type="InterPro" id="IPR020449">
    <property type="entry name" value="Tscrpt_reg_AraC-type_HTH"/>
</dbReference>
<dbReference type="InterPro" id="IPR014710">
    <property type="entry name" value="RmlC-like_jellyroll"/>
</dbReference>
<feature type="domain" description="HTH araC/xylS-type" evidence="4">
    <location>
        <begin position="211"/>
        <end position="309"/>
    </location>
</feature>
<dbReference type="InterPro" id="IPR013096">
    <property type="entry name" value="Cupin_2"/>
</dbReference>